<dbReference type="InterPro" id="IPR002931">
    <property type="entry name" value="Transglutaminase-like"/>
</dbReference>
<evidence type="ECO:0000259" key="1">
    <source>
        <dbReference type="SMART" id="SM00460"/>
    </source>
</evidence>
<dbReference type="SMART" id="SM00460">
    <property type="entry name" value="TGc"/>
    <property type="match status" value="1"/>
</dbReference>
<sequence length="442" mass="50582">MPSQEKKEVRETTLVLAESDILIKHRRAYRNLTQNYIISERFITQLPVINAQAKDKFADLPTTINKEENRIIVEFKHRKPIKPREICAAELSLLIDDSFTNRIGDLRIIDWPSEDLTDIHFLHTKPFFVSAIGKVEKNTITPAPGFKSIISHARKGSTIRIEYLPKTKPIPSILWTEEYIVKNVSDEPVEECSLKFLVPRNDIKQKVSIKANEKIKLSQDSDGNAWANVTLFNLKKDEKRKIILVYKIDKTSYTFSNEYGNIQFLKGLSEPSSVGRHYLKGSKLWPVNDYSIQKIARGILEGQTNIFDIIKLIFEFVNQNFTYEANGVRLPADEIIKTKRGDCSEFSDLFVTLARACGIPARVCTGYFWGLNGKLEGHAWCEVFTKQGWIQLDSLHGFLHGVSFQHILFSKESNDVDYPSYVVKNIGGEINITKTYDVKVMS</sequence>
<feature type="domain" description="Transglutaminase-like" evidence="1">
    <location>
        <begin position="335"/>
        <end position="396"/>
    </location>
</feature>
<dbReference type="Pfam" id="PF01841">
    <property type="entry name" value="Transglut_core"/>
    <property type="match status" value="1"/>
</dbReference>
<dbReference type="Proteomes" id="UP001201020">
    <property type="component" value="Chromosome"/>
</dbReference>
<dbReference type="PANTHER" id="PTHR33490:SF6">
    <property type="entry name" value="SLL1049 PROTEIN"/>
    <property type="match status" value="1"/>
</dbReference>
<dbReference type="PANTHER" id="PTHR33490">
    <property type="entry name" value="BLR5614 PROTEIN-RELATED"/>
    <property type="match status" value="1"/>
</dbReference>
<dbReference type="SUPFAM" id="SSF54001">
    <property type="entry name" value="Cysteine proteinases"/>
    <property type="match status" value="1"/>
</dbReference>
<reference evidence="2" key="1">
    <citation type="journal article" date="2022" name="Nat. Microbiol.">
        <title>Unique mobile elements and scalable gene flow at the prokaryote-eukaryote boundary revealed by circularized Asgard archaea genomes.</title>
        <authorList>
            <person name="Wu F."/>
            <person name="Speth D.R."/>
            <person name="Philosof A."/>
            <person name="Cremiere A."/>
            <person name="Narayanan A."/>
            <person name="Barco R.A."/>
            <person name="Connon S.A."/>
            <person name="Amend J.P."/>
            <person name="Antoshechkin I.A."/>
            <person name="Orphan V.J."/>
        </authorList>
    </citation>
    <scope>NUCLEOTIDE SEQUENCE</scope>
    <source>
        <strain evidence="2">PM71</strain>
    </source>
</reference>
<accession>A0A9Y1BN36</accession>
<dbReference type="EMBL" id="CP084166">
    <property type="protein sequence ID" value="UJG42083.1"/>
    <property type="molecule type" value="Genomic_DNA"/>
</dbReference>
<proteinExistence type="predicted"/>
<gene>
    <name evidence="2" type="ORF">K9W45_06375</name>
</gene>
<protein>
    <submittedName>
        <fullName evidence="2">Transglutaminase domain-containing protein</fullName>
    </submittedName>
</protein>
<name>A0A9Y1BN36_9ARCH</name>
<evidence type="ECO:0000313" key="2">
    <source>
        <dbReference type="EMBL" id="UJG42083.1"/>
    </source>
</evidence>
<dbReference type="AlphaFoldDB" id="A0A9Y1BN36"/>
<dbReference type="Gene3D" id="3.10.620.30">
    <property type="match status" value="1"/>
</dbReference>
<organism evidence="2">
    <name type="scientific">Candidatus Heimdallarchaeum aukensis</name>
    <dbReference type="NCBI Taxonomy" id="2876573"/>
    <lineage>
        <taxon>Archaea</taxon>
        <taxon>Promethearchaeati</taxon>
        <taxon>Candidatus Heimdallarchaeota</taxon>
        <taxon>Candidatus Heimdallarchaeia (ex Rinke et al. 2021) (nom. nud.)</taxon>
        <taxon>Candidatus Heimdallarchaeales</taxon>
        <taxon>Candidatus Heimdallarchaeaceae</taxon>
        <taxon>Candidatus Heimdallarchaeum</taxon>
    </lineage>
</organism>
<dbReference type="InterPro" id="IPR038765">
    <property type="entry name" value="Papain-like_cys_pep_sf"/>
</dbReference>